<dbReference type="AlphaFoldDB" id="A0A6M3JR99"/>
<accession>A0A6M3JR99</accession>
<proteinExistence type="predicted"/>
<reference evidence="1" key="1">
    <citation type="submission" date="2020-03" db="EMBL/GenBank/DDBJ databases">
        <title>The deep terrestrial virosphere.</title>
        <authorList>
            <person name="Holmfeldt K."/>
            <person name="Nilsson E."/>
            <person name="Simone D."/>
            <person name="Lopez-Fernandez M."/>
            <person name="Wu X."/>
            <person name="de Brujin I."/>
            <person name="Lundin D."/>
            <person name="Andersson A."/>
            <person name="Bertilsson S."/>
            <person name="Dopson M."/>
        </authorList>
    </citation>
    <scope>NUCLEOTIDE SEQUENCE</scope>
    <source>
        <strain evidence="1">MM415A02659</strain>
        <strain evidence="2">MM415B02229</strain>
    </source>
</reference>
<dbReference type="EMBL" id="MT141968">
    <property type="protein sequence ID" value="QJA72659.1"/>
    <property type="molecule type" value="Genomic_DNA"/>
</dbReference>
<evidence type="ECO:0000313" key="2">
    <source>
        <dbReference type="EMBL" id="QJA85364.1"/>
    </source>
</evidence>
<evidence type="ECO:0000313" key="1">
    <source>
        <dbReference type="EMBL" id="QJA72659.1"/>
    </source>
</evidence>
<organism evidence="1">
    <name type="scientific">viral metagenome</name>
    <dbReference type="NCBI Taxonomy" id="1070528"/>
    <lineage>
        <taxon>unclassified sequences</taxon>
        <taxon>metagenomes</taxon>
        <taxon>organismal metagenomes</taxon>
    </lineage>
</organism>
<protein>
    <submittedName>
        <fullName evidence="1">Uncharacterized protein</fullName>
    </submittedName>
</protein>
<gene>
    <name evidence="1" type="ORF">MM415A02659_0016</name>
    <name evidence="2" type="ORF">MM415B02229_0002</name>
</gene>
<dbReference type="EMBL" id="MT142570">
    <property type="protein sequence ID" value="QJA85364.1"/>
    <property type="molecule type" value="Genomic_DNA"/>
</dbReference>
<sequence length="66" mass="7754">MKCEVFKCERVANKYALNVPTKHGKTWLQCCTIHDNYFGLKNLEASGYTRQEARQVEKELRDTDED</sequence>
<name>A0A6M3JR99_9ZZZZ</name>